<comment type="caution">
    <text evidence="2">The sequence shown here is derived from an EMBL/GenBank/DDBJ whole genome shotgun (WGS) entry which is preliminary data.</text>
</comment>
<feature type="domain" description="Reverse transcriptase" evidence="1">
    <location>
        <begin position="1"/>
        <end position="152"/>
    </location>
</feature>
<dbReference type="InterPro" id="IPR000477">
    <property type="entry name" value="RT_dom"/>
</dbReference>
<dbReference type="PANTHER" id="PTHR47027">
    <property type="entry name" value="REVERSE TRANSCRIPTASE DOMAIN-CONTAINING PROTEIN"/>
    <property type="match status" value="1"/>
</dbReference>
<keyword evidence="3" id="KW-1185">Reference proteome</keyword>
<dbReference type="EMBL" id="JAMKFB020000189">
    <property type="protein sequence ID" value="KAL0152187.1"/>
    <property type="molecule type" value="Genomic_DNA"/>
</dbReference>
<reference evidence="2 3" key="1">
    <citation type="submission" date="2024-05" db="EMBL/GenBank/DDBJ databases">
        <title>Genome sequencing and assembly of Indian major carp, Cirrhinus mrigala (Hamilton, 1822).</title>
        <authorList>
            <person name="Mohindra V."/>
            <person name="Chowdhury L.M."/>
            <person name="Lal K."/>
            <person name="Jena J.K."/>
        </authorList>
    </citation>
    <scope>NUCLEOTIDE SEQUENCE [LARGE SCALE GENOMIC DNA]</scope>
    <source>
        <strain evidence="2">CM1030</strain>
        <tissue evidence="2">Blood</tissue>
    </source>
</reference>
<dbReference type="Proteomes" id="UP001529510">
    <property type="component" value="Unassembled WGS sequence"/>
</dbReference>
<evidence type="ECO:0000313" key="2">
    <source>
        <dbReference type="EMBL" id="KAL0152187.1"/>
    </source>
</evidence>
<dbReference type="PANTHER" id="PTHR47027:SF25">
    <property type="entry name" value="REVERSE TRANSCRIPTASE DOMAIN-CONTAINING PROTEIN"/>
    <property type="match status" value="1"/>
</dbReference>
<evidence type="ECO:0000259" key="1">
    <source>
        <dbReference type="PROSITE" id="PS50878"/>
    </source>
</evidence>
<dbReference type="PROSITE" id="PS50878">
    <property type="entry name" value="RT_POL"/>
    <property type="match status" value="1"/>
</dbReference>
<dbReference type="Pfam" id="PF00078">
    <property type="entry name" value="RVT_1"/>
    <property type="match status" value="1"/>
</dbReference>
<organism evidence="2 3">
    <name type="scientific">Cirrhinus mrigala</name>
    <name type="common">Mrigala</name>
    <dbReference type="NCBI Taxonomy" id="683832"/>
    <lineage>
        <taxon>Eukaryota</taxon>
        <taxon>Metazoa</taxon>
        <taxon>Chordata</taxon>
        <taxon>Craniata</taxon>
        <taxon>Vertebrata</taxon>
        <taxon>Euteleostomi</taxon>
        <taxon>Actinopterygii</taxon>
        <taxon>Neopterygii</taxon>
        <taxon>Teleostei</taxon>
        <taxon>Ostariophysi</taxon>
        <taxon>Cypriniformes</taxon>
        <taxon>Cyprinidae</taxon>
        <taxon>Labeoninae</taxon>
        <taxon>Labeonini</taxon>
        <taxon>Cirrhinus</taxon>
    </lineage>
</organism>
<gene>
    <name evidence="2" type="ORF">M9458_051910</name>
</gene>
<name>A0ABD0MTS7_CIRMR</name>
<protein>
    <recommendedName>
        <fullName evidence="1">Reverse transcriptase domain-containing protein</fullName>
    </recommendedName>
</protein>
<proteinExistence type="predicted"/>
<evidence type="ECO:0000313" key="3">
    <source>
        <dbReference type="Proteomes" id="UP001529510"/>
    </source>
</evidence>
<sequence length="314" mass="36265">MYFWQLLQIYPSDLRLVLWSRVTYGVPEAFVTIFEGLYLCSSRCIKTDFFEIATGVRQGCLLSPLLFLIALDYIMQRAGAHVGSSMHWSELDRLCDLDFTNDIALLKEDEPNPHHAMTVLVRESGKVGFRFSAEKSKIMHVSNTAQTWGVTVGPRKLKEVEKLAYLDVKCRIGKVAAVFRRIKKNWCLPSMTIMVPTAIYASETWKQKCLHRILKIHFYDHITNEKVLRRISACKLCNTEDSDWPAISSVWRTTGFPIRPCEGYGAEQPRGCPRITWRRTFLQDLKMLNMAWEDAKALAQDQSRWRMIAARYAT</sequence>
<accession>A0ABD0MTS7</accession>
<dbReference type="AlphaFoldDB" id="A0ABD0MTS7"/>